<dbReference type="VEuPathDB" id="FungiDB:Bcin14g05280"/>
<proteinExistence type="predicted"/>
<evidence type="ECO:0000313" key="2">
    <source>
        <dbReference type="EMBL" id="ATZ57383.1"/>
    </source>
</evidence>
<dbReference type="PANTHER" id="PTHR35910">
    <property type="entry name" value="2EXR DOMAIN-CONTAINING PROTEIN"/>
    <property type="match status" value="1"/>
</dbReference>
<dbReference type="EMBL" id="CP009818">
    <property type="protein sequence ID" value="ATZ57383.1"/>
    <property type="molecule type" value="Genomic_DNA"/>
</dbReference>
<name>A0A384K3J1_BOTFB</name>
<gene>
    <name evidence="2" type="ORF">BCIN_14g05280</name>
</gene>
<dbReference type="RefSeq" id="XP_001550215.1">
    <property type="nucleotide sequence ID" value="XM_001550165.2"/>
</dbReference>
<accession>A0A384K3J1</accession>
<organism evidence="2 3">
    <name type="scientific">Botryotinia fuckeliana (strain B05.10)</name>
    <name type="common">Noble rot fungus</name>
    <name type="synonym">Botrytis cinerea</name>
    <dbReference type="NCBI Taxonomy" id="332648"/>
    <lineage>
        <taxon>Eukaryota</taxon>
        <taxon>Fungi</taxon>
        <taxon>Dikarya</taxon>
        <taxon>Ascomycota</taxon>
        <taxon>Pezizomycotina</taxon>
        <taxon>Leotiomycetes</taxon>
        <taxon>Helotiales</taxon>
        <taxon>Sclerotiniaceae</taxon>
        <taxon>Botrytis</taxon>
    </lineage>
</organism>
<dbReference type="InterPro" id="IPR045518">
    <property type="entry name" value="2EXR"/>
</dbReference>
<dbReference type="Proteomes" id="UP000001798">
    <property type="component" value="Chromosome 14"/>
</dbReference>
<dbReference type="AlphaFoldDB" id="A0A384K3J1"/>
<dbReference type="OrthoDB" id="3473305at2759"/>
<reference evidence="2 3" key="3">
    <citation type="journal article" date="2017" name="Mol. Plant Pathol.">
        <title>A gapless genome sequence of the fungus Botrytis cinerea.</title>
        <authorList>
            <person name="Van Kan J.A."/>
            <person name="Stassen J.H."/>
            <person name="Mosbach A."/>
            <person name="Van Der Lee T.A."/>
            <person name="Faino L."/>
            <person name="Farmer A.D."/>
            <person name="Papasotiriou D.G."/>
            <person name="Zhou S."/>
            <person name="Seidl M.F."/>
            <person name="Cottam E."/>
            <person name="Edel D."/>
            <person name="Hahn M."/>
            <person name="Schwartz D.C."/>
            <person name="Dietrich R.A."/>
            <person name="Widdison S."/>
            <person name="Scalliet G."/>
        </authorList>
    </citation>
    <scope>NUCLEOTIDE SEQUENCE [LARGE SCALE GENOMIC DNA]</scope>
    <source>
        <strain evidence="2 3">B05.10</strain>
    </source>
</reference>
<evidence type="ECO:0000259" key="1">
    <source>
        <dbReference type="Pfam" id="PF20150"/>
    </source>
</evidence>
<dbReference type="PANTHER" id="PTHR35910:SF1">
    <property type="entry name" value="2EXR DOMAIN-CONTAINING PROTEIN"/>
    <property type="match status" value="1"/>
</dbReference>
<feature type="domain" description="2EXR" evidence="1">
    <location>
        <begin position="23"/>
        <end position="122"/>
    </location>
</feature>
<dbReference type="KEGG" id="bfu:BCIN_14g05280"/>
<dbReference type="Pfam" id="PF20150">
    <property type="entry name" value="2EXR"/>
    <property type="match status" value="1"/>
</dbReference>
<protein>
    <recommendedName>
        <fullName evidence="1">2EXR domain-containing protein</fullName>
    </recommendedName>
</protein>
<reference evidence="2 3" key="1">
    <citation type="journal article" date="2011" name="PLoS Genet.">
        <title>Genomic analysis of the necrotrophic fungal pathogens Sclerotinia sclerotiorum and Botrytis cinerea.</title>
        <authorList>
            <person name="Amselem J."/>
            <person name="Cuomo C.A."/>
            <person name="van Kan J.A."/>
            <person name="Viaud M."/>
            <person name="Benito E.P."/>
            <person name="Couloux A."/>
            <person name="Coutinho P.M."/>
            <person name="de Vries R.P."/>
            <person name="Dyer P.S."/>
            <person name="Fillinger S."/>
            <person name="Fournier E."/>
            <person name="Gout L."/>
            <person name="Hahn M."/>
            <person name="Kohn L."/>
            <person name="Lapalu N."/>
            <person name="Plummer K.M."/>
            <person name="Pradier J.M."/>
            <person name="Quevillon E."/>
            <person name="Sharon A."/>
            <person name="Simon A."/>
            <person name="ten Have A."/>
            <person name="Tudzynski B."/>
            <person name="Tudzynski P."/>
            <person name="Wincker P."/>
            <person name="Andrew M."/>
            <person name="Anthouard V."/>
            <person name="Beever R.E."/>
            <person name="Beffa R."/>
            <person name="Benoit I."/>
            <person name="Bouzid O."/>
            <person name="Brault B."/>
            <person name="Chen Z."/>
            <person name="Choquer M."/>
            <person name="Collemare J."/>
            <person name="Cotton P."/>
            <person name="Danchin E.G."/>
            <person name="Da Silva C."/>
            <person name="Gautier A."/>
            <person name="Giraud C."/>
            <person name="Giraud T."/>
            <person name="Gonzalez C."/>
            <person name="Grossetete S."/>
            <person name="Guldener U."/>
            <person name="Henrissat B."/>
            <person name="Howlett B.J."/>
            <person name="Kodira C."/>
            <person name="Kretschmer M."/>
            <person name="Lappartient A."/>
            <person name="Leroch M."/>
            <person name="Levis C."/>
            <person name="Mauceli E."/>
            <person name="Neuveglise C."/>
            <person name="Oeser B."/>
            <person name="Pearson M."/>
            <person name="Poulain J."/>
            <person name="Poussereau N."/>
            <person name="Quesneville H."/>
            <person name="Rascle C."/>
            <person name="Schumacher J."/>
            <person name="Segurens B."/>
            <person name="Sexton A."/>
            <person name="Silva E."/>
            <person name="Sirven C."/>
            <person name="Soanes D.M."/>
            <person name="Talbot N.J."/>
            <person name="Templeton M."/>
            <person name="Yandava C."/>
            <person name="Yarden O."/>
            <person name="Zeng Q."/>
            <person name="Rollins J.A."/>
            <person name="Lebrun M.H."/>
            <person name="Dickman M."/>
        </authorList>
    </citation>
    <scope>NUCLEOTIDE SEQUENCE [LARGE SCALE GENOMIC DNA]</scope>
    <source>
        <strain evidence="2 3">B05.10</strain>
    </source>
</reference>
<keyword evidence="3" id="KW-1185">Reference proteome</keyword>
<reference evidence="2 3" key="2">
    <citation type="journal article" date="2012" name="Eukaryot. Cell">
        <title>Genome update of Botrytis cinerea strains B05.10 and T4.</title>
        <authorList>
            <person name="Staats M."/>
            <person name="van Kan J.A."/>
        </authorList>
    </citation>
    <scope>NUCLEOTIDE SEQUENCE [LARGE SCALE GENOMIC DNA]</scope>
    <source>
        <strain evidence="2 3">B05.10</strain>
    </source>
</reference>
<dbReference type="GeneID" id="5430691"/>
<evidence type="ECO:0000313" key="3">
    <source>
        <dbReference type="Proteomes" id="UP000001798"/>
    </source>
</evidence>
<sequence>MDHTIEASSVSKAVAPDVIGIFKLPTEIRIRIWKLVANQPRNLDIWHRRLGYFEEERSRFACQVTHWVTLSAVPSILHVSQESRAVGLKFYQLDFGVTIRPYHGMKITNEPRIYVNWDTDRIVVLQTNKQGYGAFSEMINSDQRLVGTRLNKVAIRVDHRDPGLSRSLGRSFNEILIYYDPFLFYDRLKSRNLAIEFEPIVGMDLICNKEKEELEYYIECLEKNEIRNDEEVTQALAEGTPIPPQLKNHVVGSWVKPTVQLGRMVVYGRMSETGSKNEIWTHAGWVPLSSVDTITK</sequence>